<dbReference type="RefSeq" id="WP_317470731.1">
    <property type="nucleotide sequence ID" value="NZ_JAWLKJ010000003.1"/>
</dbReference>
<dbReference type="AlphaFoldDB" id="A0AAE4QZS7"/>
<comment type="caution">
    <text evidence="1">The sequence shown here is derived from an EMBL/GenBank/DDBJ whole genome shotgun (WGS) entry which is preliminary data.</text>
</comment>
<dbReference type="Proteomes" id="UP001185873">
    <property type="component" value="Unassembled WGS sequence"/>
</dbReference>
<sequence length="262" mass="28752">MIIAHCDGIGTADLPDGGQSILRHVVRPLAAKTGARPVRVKWPASMATVGGPMSWTVAAHHGVLELDKIAADYPDERIILVAYSGGNRVVHDWLDTRPQEHDRIAAAGFMSDPYRPYGRQQHGTPYVGGWGVCGQRTGPLPDRSLWTTHPDDVISNARPDALLRTFADLSDKIPGGLLDDLRGHHHRGDWQLLWQLGVLRTNPLAWFGTLGSRLDQARRDINGYLTGVHTDGYLEPFATPDGKTESLAYRLAGSLAWLVKHS</sequence>
<evidence type="ECO:0008006" key="3">
    <source>
        <dbReference type="Google" id="ProtNLM"/>
    </source>
</evidence>
<protein>
    <recommendedName>
        <fullName evidence="3">PE-PPE domain-containing protein</fullName>
    </recommendedName>
</protein>
<proteinExistence type="predicted"/>
<organism evidence="1 2">
    <name type="scientific">Dietzia maris</name>
    <dbReference type="NCBI Taxonomy" id="37915"/>
    <lineage>
        <taxon>Bacteria</taxon>
        <taxon>Bacillati</taxon>
        <taxon>Actinomycetota</taxon>
        <taxon>Actinomycetes</taxon>
        <taxon>Mycobacteriales</taxon>
        <taxon>Dietziaceae</taxon>
        <taxon>Dietzia</taxon>
    </lineage>
</organism>
<name>A0AAE4QZS7_9ACTN</name>
<accession>A0AAE4QZS7</accession>
<dbReference type="EMBL" id="JAWLKJ010000003">
    <property type="protein sequence ID" value="MDV6300183.1"/>
    <property type="molecule type" value="Genomic_DNA"/>
</dbReference>
<evidence type="ECO:0000313" key="2">
    <source>
        <dbReference type="Proteomes" id="UP001185873"/>
    </source>
</evidence>
<evidence type="ECO:0000313" key="1">
    <source>
        <dbReference type="EMBL" id="MDV6300183.1"/>
    </source>
</evidence>
<gene>
    <name evidence="1" type="ORF">R3P82_13840</name>
</gene>
<reference evidence="1" key="1">
    <citation type="submission" date="2023-10" db="EMBL/GenBank/DDBJ databases">
        <title>Development of a sustainable strategy for remediation of hydrocarbon-contaminated territories based on the waste exchange concept.</title>
        <authorList>
            <person name="Krivoruchko A."/>
        </authorList>
    </citation>
    <scope>NUCLEOTIDE SEQUENCE</scope>
    <source>
        <strain evidence="1">IEGM 1175</strain>
    </source>
</reference>
<dbReference type="InterPro" id="IPR029058">
    <property type="entry name" value="AB_hydrolase_fold"/>
</dbReference>
<dbReference type="SUPFAM" id="SSF53474">
    <property type="entry name" value="alpha/beta-Hydrolases"/>
    <property type="match status" value="1"/>
</dbReference>
<dbReference type="Gene3D" id="3.40.50.1820">
    <property type="entry name" value="alpha/beta hydrolase"/>
    <property type="match status" value="1"/>
</dbReference>